<organism evidence="1 2">
    <name type="scientific">Pelotomaculum propionicicum</name>
    <dbReference type="NCBI Taxonomy" id="258475"/>
    <lineage>
        <taxon>Bacteria</taxon>
        <taxon>Bacillati</taxon>
        <taxon>Bacillota</taxon>
        <taxon>Clostridia</taxon>
        <taxon>Eubacteriales</taxon>
        <taxon>Desulfotomaculaceae</taxon>
        <taxon>Pelotomaculum</taxon>
    </lineage>
</organism>
<evidence type="ECO:0000313" key="1">
    <source>
        <dbReference type="EMBL" id="TEB11585.1"/>
    </source>
</evidence>
<dbReference type="Proteomes" id="UP000297597">
    <property type="component" value="Unassembled WGS sequence"/>
</dbReference>
<accession>A0A4Y7RRG1</accession>
<dbReference type="RefSeq" id="WP_192902848.1">
    <property type="nucleotide sequence ID" value="NZ_QFFZ01000013.1"/>
</dbReference>
<name>A0A4Y7RRG1_9FIRM</name>
<evidence type="ECO:0000313" key="2">
    <source>
        <dbReference type="Proteomes" id="UP000297597"/>
    </source>
</evidence>
<gene>
    <name evidence="1" type="ORF">Pmgp_01603</name>
</gene>
<dbReference type="EMBL" id="QFFZ01000013">
    <property type="protein sequence ID" value="TEB11585.1"/>
    <property type="molecule type" value="Genomic_DNA"/>
</dbReference>
<reference evidence="1 2" key="1">
    <citation type="journal article" date="2018" name="Environ. Microbiol.">
        <title>Novel energy conservation strategies and behaviour of Pelotomaculum schinkii driving syntrophic propionate catabolism.</title>
        <authorList>
            <person name="Hidalgo-Ahumada C.A.P."/>
            <person name="Nobu M.K."/>
            <person name="Narihiro T."/>
            <person name="Tamaki H."/>
            <person name="Liu W.T."/>
            <person name="Kamagata Y."/>
            <person name="Stams A.J.M."/>
            <person name="Imachi H."/>
            <person name="Sousa D.Z."/>
        </authorList>
    </citation>
    <scope>NUCLEOTIDE SEQUENCE [LARGE SCALE GENOMIC DNA]</scope>
    <source>
        <strain evidence="1 2">MGP</strain>
    </source>
</reference>
<protein>
    <submittedName>
        <fullName evidence="1">Uncharacterized protein</fullName>
    </submittedName>
</protein>
<proteinExistence type="predicted"/>
<dbReference type="AlphaFoldDB" id="A0A4Y7RRG1"/>
<keyword evidence="2" id="KW-1185">Reference proteome</keyword>
<sequence>MSGQDYLLDEVGFLPVPFIIEGLFNPDDYLSILKEKELISKKLSIN</sequence>
<comment type="caution">
    <text evidence="1">The sequence shown here is derived from an EMBL/GenBank/DDBJ whole genome shotgun (WGS) entry which is preliminary data.</text>
</comment>